<feature type="transmembrane region" description="Helical" evidence="1">
    <location>
        <begin position="171"/>
        <end position="192"/>
    </location>
</feature>
<sequence>MVIIYALLSAASYGAGDFLGGFSSRKNPTSVTVAWSQAAGLITVLIAAPLLSARAVAAPDILWGMAGGISGAIGVLILFHGLSSAIVSIVSPLSALMGAAFPVFFGLLIGERPSLLTWAGVALSLPAIMFLSWERGDKVAHVSRSVRLGIMSGLFFGGFFILISRTSDGSGLWPLAAARATTVPLFLLISIARKSKIRLQPGTRRVTFLSGATDMAANVFYLLAARTGYLIIAVVLTALYPAPTVILQKIFLHEKLTPTRIIGLILSIAGAALISVGG</sequence>
<dbReference type="EMBL" id="JAQQAL010000029">
    <property type="protein sequence ID" value="MDC7227622.1"/>
    <property type="molecule type" value="Genomic_DNA"/>
</dbReference>
<dbReference type="InterPro" id="IPR000620">
    <property type="entry name" value="EamA_dom"/>
</dbReference>
<name>A0AAJ1IGN9_9SPIO</name>
<evidence type="ECO:0000313" key="4">
    <source>
        <dbReference type="Proteomes" id="UP001221217"/>
    </source>
</evidence>
<feature type="transmembrane region" description="Helical" evidence="1">
    <location>
        <begin position="229"/>
        <end position="247"/>
    </location>
</feature>
<evidence type="ECO:0000256" key="1">
    <source>
        <dbReference type="SAM" id="Phobius"/>
    </source>
</evidence>
<proteinExistence type="predicted"/>
<dbReference type="GO" id="GO:0016020">
    <property type="term" value="C:membrane"/>
    <property type="evidence" value="ECO:0007669"/>
    <property type="project" value="InterPro"/>
</dbReference>
<feature type="transmembrane region" description="Helical" evidence="1">
    <location>
        <begin position="145"/>
        <end position="165"/>
    </location>
</feature>
<evidence type="ECO:0000259" key="2">
    <source>
        <dbReference type="Pfam" id="PF00892"/>
    </source>
</evidence>
<comment type="caution">
    <text evidence="3">The sequence shown here is derived from an EMBL/GenBank/DDBJ whole genome shotgun (WGS) entry which is preliminary data.</text>
</comment>
<feature type="transmembrane region" description="Helical" evidence="1">
    <location>
        <begin position="33"/>
        <end position="55"/>
    </location>
</feature>
<feature type="transmembrane region" description="Helical" evidence="1">
    <location>
        <begin position="61"/>
        <end position="79"/>
    </location>
</feature>
<protein>
    <submittedName>
        <fullName evidence="3">DMT family transporter</fullName>
    </submittedName>
</protein>
<keyword evidence="1" id="KW-1133">Transmembrane helix</keyword>
<dbReference type="InterPro" id="IPR037185">
    <property type="entry name" value="EmrE-like"/>
</dbReference>
<dbReference type="Gene3D" id="1.10.3730.20">
    <property type="match status" value="1"/>
</dbReference>
<dbReference type="SUPFAM" id="SSF103481">
    <property type="entry name" value="Multidrug resistance efflux transporter EmrE"/>
    <property type="match status" value="1"/>
</dbReference>
<gene>
    <name evidence="3" type="ORF">PQJ61_12730</name>
</gene>
<keyword evidence="1" id="KW-0472">Membrane</keyword>
<dbReference type="Proteomes" id="UP001221217">
    <property type="component" value="Unassembled WGS sequence"/>
</dbReference>
<dbReference type="Pfam" id="PF00892">
    <property type="entry name" value="EamA"/>
    <property type="match status" value="1"/>
</dbReference>
<feature type="transmembrane region" description="Helical" evidence="1">
    <location>
        <begin position="115"/>
        <end position="133"/>
    </location>
</feature>
<feature type="transmembrane region" description="Helical" evidence="1">
    <location>
        <begin position="259"/>
        <end position="277"/>
    </location>
</feature>
<accession>A0AAJ1IGN9</accession>
<dbReference type="AlphaFoldDB" id="A0AAJ1IGN9"/>
<feature type="domain" description="EamA" evidence="2">
    <location>
        <begin position="148"/>
        <end position="275"/>
    </location>
</feature>
<feature type="transmembrane region" description="Helical" evidence="1">
    <location>
        <begin position="86"/>
        <end position="109"/>
    </location>
</feature>
<evidence type="ECO:0000313" key="3">
    <source>
        <dbReference type="EMBL" id="MDC7227622.1"/>
    </source>
</evidence>
<keyword evidence="1" id="KW-0812">Transmembrane</keyword>
<reference evidence="3 4" key="1">
    <citation type="submission" date="2022-12" db="EMBL/GenBank/DDBJ databases">
        <title>Metagenome assembled genome from gulf of manar.</title>
        <authorList>
            <person name="Kohli P."/>
            <person name="Pk S."/>
            <person name="Venkata Ramana C."/>
            <person name="Sasikala C."/>
        </authorList>
    </citation>
    <scope>NUCLEOTIDE SEQUENCE [LARGE SCALE GENOMIC DNA]</scope>
    <source>
        <strain evidence="3">JB008</strain>
    </source>
</reference>
<organism evidence="3 4">
    <name type="scientific">Candidatus Thalassospirochaeta sargassi</name>
    <dbReference type="NCBI Taxonomy" id="3119039"/>
    <lineage>
        <taxon>Bacteria</taxon>
        <taxon>Pseudomonadati</taxon>
        <taxon>Spirochaetota</taxon>
        <taxon>Spirochaetia</taxon>
        <taxon>Spirochaetales</taxon>
        <taxon>Spirochaetaceae</taxon>
        <taxon>Candidatus Thalassospirochaeta</taxon>
    </lineage>
</organism>